<organism evidence="2 3">
    <name type="scientific">Gossypium australe</name>
    <dbReference type="NCBI Taxonomy" id="47621"/>
    <lineage>
        <taxon>Eukaryota</taxon>
        <taxon>Viridiplantae</taxon>
        <taxon>Streptophyta</taxon>
        <taxon>Embryophyta</taxon>
        <taxon>Tracheophyta</taxon>
        <taxon>Spermatophyta</taxon>
        <taxon>Magnoliopsida</taxon>
        <taxon>eudicotyledons</taxon>
        <taxon>Gunneridae</taxon>
        <taxon>Pentapetalae</taxon>
        <taxon>rosids</taxon>
        <taxon>malvids</taxon>
        <taxon>Malvales</taxon>
        <taxon>Malvaceae</taxon>
        <taxon>Malvoideae</taxon>
        <taxon>Gossypium</taxon>
    </lineage>
</organism>
<dbReference type="AlphaFoldDB" id="A0A5B6VJC8"/>
<dbReference type="Pfam" id="PF02823">
    <property type="entry name" value="ATP-synt_DE_N"/>
    <property type="match status" value="1"/>
</dbReference>
<dbReference type="InterPro" id="IPR020546">
    <property type="entry name" value="ATP_synth_F1_dsu/esu_N"/>
</dbReference>
<keyword evidence="3" id="KW-1185">Reference proteome</keyword>
<dbReference type="Gene3D" id="2.60.15.10">
    <property type="entry name" value="F0F1 ATP synthase delta/epsilon subunit, N-terminal"/>
    <property type="match status" value="1"/>
</dbReference>
<reference evidence="3" key="1">
    <citation type="journal article" date="2019" name="Plant Biotechnol. J.">
        <title>Genome sequencing of the Australian wild diploid species Gossypium australe highlights disease resistance and delayed gland morphogenesis.</title>
        <authorList>
            <person name="Cai Y."/>
            <person name="Cai X."/>
            <person name="Wang Q."/>
            <person name="Wang P."/>
            <person name="Zhang Y."/>
            <person name="Cai C."/>
            <person name="Xu Y."/>
            <person name="Wang K."/>
            <person name="Zhou Z."/>
            <person name="Wang C."/>
            <person name="Geng S."/>
            <person name="Li B."/>
            <person name="Dong Q."/>
            <person name="Hou Y."/>
            <person name="Wang H."/>
            <person name="Ai P."/>
            <person name="Liu Z."/>
            <person name="Yi F."/>
            <person name="Sun M."/>
            <person name="An G."/>
            <person name="Cheng J."/>
            <person name="Zhang Y."/>
            <person name="Shi Q."/>
            <person name="Xie Y."/>
            <person name="Shi X."/>
            <person name="Chang Y."/>
            <person name="Huang F."/>
            <person name="Chen Y."/>
            <person name="Hong S."/>
            <person name="Mi L."/>
            <person name="Sun Q."/>
            <person name="Zhang L."/>
            <person name="Zhou B."/>
            <person name="Peng R."/>
            <person name="Zhang X."/>
            <person name="Liu F."/>
        </authorList>
    </citation>
    <scope>NUCLEOTIDE SEQUENCE [LARGE SCALE GENOMIC DNA]</scope>
    <source>
        <strain evidence="3">cv. PA1801</strain>
    </source>
</reference>
<name>A0A5B6VJC8_9ROSI</name>
<comment type="caution">
    <text evidence="2">The sequence shown here is derived from an EMBL/GenBank/DDBJ whole genome shotgun (WGS) entry which is preliminary data.</text>
</comment>
<protein>
    <submittedName>
        <fullName evidence="2">ATP synthase subunit delta', mitochondrial</fullName>
    </submittedName>
</protein>
<dbReference type="Proteomes" id="UP000325315">
    <property type="component" value="Unassembled WGS sequence"/>
</dbReference>
<sequence length="63" mass="7051">MEQSYTQIGPSQDFICFLHPFPRKRDGVRLDLRSAINGYVDMVIVPATTGHMGVLPRHVPTIA</sequence>
<proteinExistence type="predicted"/>
<evidence type="ECO:0000259" key="1">
    <source>
        <dbReference type="Pfam" id="PF02823"/>
    </source>
</evidence>
<dbReference type="EMBL" id="SMMG02000006">
    <property type="protein sequence ID" value="KAA3469176.1"/>
    <property type="molecule type" value="Genomic_DNA"/>
</dbReference>
<evidence type="ECO:0000313" key="2">
    <source>
        <dbReference type="EMBL" id="KAA3469176.1"/>
    </source>
</evidence>
<dbReference type="InterPro" id="IPR036771">
    <property type="entry name" value="ATPsynth_dsu/esu_N"/>
</dbReference>
<dbReference type="SUPFAM" id="SSF51344">
    <property type="entry name" value="Epsilon subunit of F1F0-ATP synthase N-terminal domain"/>
    <property type="match status" value="1"/>
</dbReference>
<feature type="domain" description="ATP synthase F1 complex delta/epsilon subunit N-terminal" evidence="1">
    <location>
        <begin position="33"/>
        <end position="63"/>
    </location>
</feature>
<evidence type="ECO:0000313" key="3">
    <source>
        <dbReference type="Proteomes" id="UP000325315"/>
    </source>
</evidence>
<dbReference type="GO" id="GO:0015986">
    <property type="term" value="P:proton motive force-driven ATP synthesis"/>
    <property type="evidence" value="ECO:0007669"/>
    <property type="project" value="InterPro"/>
</dbReference>
<gene>
    <name evidence="2" type="ORF">EPI10_014991</name>
</gene>
<accession>A0A5B6VJC8</accession>